<dbReference type="AlphaFoldDB" id="A0A090Y8B7"/>
<keyword evidence="5" id="KW-1185">Reference proteome</keyword>
<dbReference type="GO" id="GO:0051213">
    <property type="term" value="F:dioxygenase activity"/>
    <property type="evidence" value="ECO:0007669"/>
    <property type="project" value="UniProtKB-KW"/>
</dbReference>
<feature type="domain" description="Glyoxalase/fosfomycin resistance/dioxygenase" evidence="1">
    <location>
        <begin position="259"/>
        <end position="306"/>
    </location>
</feature>
<sequence length="322" mass="37210">MRKKLQIYISSTYYDLIEERHTAVEAILQAGHIPAGIEQSFKESPMKIRKRWIDESDVYILFLGGFYGLTLPDDEFKSYTQWEYEYAGEAGKPRFAFVVTDEALRHKPYDFTAIEYYQEFQEFKQSVMEQVPFYYVEDVRHIKMVLRDQLPVYAARDDLYGWVSGKDIPDLQQLLDRKAARIKGLATRTEVLRFAQARSIFGIRMYSEAVRTLLKFPLSAFREHPVYLEDGIILAFDTWEMAEGILGGSERPVGHRMESAFQLDSREALDELYRQLAAKGYTGYLAPQDTPWGEGYAIVKDPDGNLCQSSRKPIAARNAEGR</sequence>
<dbReference type="STRING" id="44252.DJ90_1211"/>
<evidence type="ECO:0000259" key="1">
    <source>
        <dbReference type="Pfam" id="PF00903"/>
    </source>
</evidence>
<name>A0A090Y8B7_PAEMA</name>
<dbReference type="EMBL" id="JMQA01000047">
    <property type="protein sequence ID" value="KFM94446.1"/>
    <property type="molecule type" value="Genomic_DNA"/>
</dbReference>
<reference evidence="3 5" key="1">
    <citation type="submission" date="2014-04" db="EMBL/GenBank/DDBJ databases">
        <authorList>
            <person name="Bishop-Lilly K.A."/>
            <person name="Broomall S.M."/>
            <person name="Chain P.S."/>
            <person name="Chertkov O."/>
            <person name="Coyne S.R."/>
            <person name="Daligault H.E."/>
            <person name="Davenport K.W."/>
            <person name="Erkkila T."/>
            <person name="Frey K.G."/>
            <person name="Gibbons H.S."/>
            <person name="Gu W."/>
            <person name="Jaissle J."/>
            <person name="Johnson S.L."/>
            <person name="Koroleva G.I."/>
            <person name="Ladner J.T."/>
            <person name="Lo C.-C."/>
            <person name="Minogue T.D."/>
            <person name="Munk C."/>
            <person name="Palacios G.F."/>
            <person name="Redden C.L."/>
            <person name="Rosenzweig C.N."/>
            <person name="Scholz M.B."/>
            <person name="Teshima H."/>
            <person name="Xu Y."/>
        </authorList>
    </citation>
    <scope>NUCLEOTIDE SEQUENCE [LARGE SCALE GENOMIC DNA]</scope>
    <source>
        <strain evidence="3 5">8244</strain>
    </source>
</reference>
<evidence type="ECO:0000313" key="6">
    <source>
        <dbReference type="Proteomes" id="UP000442469"/>
    </source>
</evidence>
<dbReference type="EMBL" id="WNZZ01000001">
    <property type="protein sequence ID" value="MUG20970.1"/>
    <property type="molecule type" value="Genomic_DNA"/>
</dbReference>
<accession>A0A090Y8B7</accession>
<proteinExistence type="predicted"/>
<dbReference type="Pfam" id="PF13271">
    <property type="entry name" value="DUF4062"/>
    <property type="match status" value="1"/>
</dbReference>
<dbReference type="InterPro" id="IPR004360">
    <property type="entry name" value="Glyas_Fos-R_dOase_dom"/>
</dbReference>
<dbReference type="Proteomes" id="UP000442469">
    <property type="component" value="Unassembled WGS sequence"/>
</dbReference>
<dbReference type="Gene3D" id="3.10.180.10">
    <property type="entry name" value="2,3-Dihydroxybiphenyl 1,2-Dioxygenase, domain 1"/>
    <property type="match status" value="1"/>
</dbReference>
<keyword evidence="3" id="KW-0560">Oxidoreductase</keyword>
<dbReference type="PATRIC" id="fig|44252.3.peg.5493"/>
<dbReference type="InterPro" id="IPR029068">
    <property type="entry name" value="Glyas_Bleomycin-R_OHBP_Dase"/>
</dbReference>
<organism evidence="3 5">
    <name type="scientific">Paenibacillus macerans</name>
    <name type="common">Bacillus macerans</name>
    <dbReference type="NCBI Taxonomy" id="44252"/>
    <lineage>
        <taxon>Bacteria</taxon>
        <taxon>Bacillati</taxon>
        <taxon>Bacillota</taxon>
        <taxon>Bacilli</taxon>
        <taxon>Bacillales</taxon>
        <taxon>Paenibacillaceae</taxon>
        <taxon>Paenibacillus</taxon>
    </lineage>
</organism>
<evidence type="ECO:0000313" key="3">
    <source>
        <dbReference type="EMBL" id="KFM94446.1"/>
    </source>
</evidence>
<evidence type="ECO:0000259" key="2">
    <source>
        <dbReference type="Pfam" id="PF13271"/>
    </source>
</evidence>
<dbReference type="Proteomes" id="UP000029278">
    <property type="component" value="Unassembled WGS sequence"/>
</dbReference>
<reference evidence="4 6" key="2">
    <citation type="submission" date="2019-11" db="EMBL/GenBank/DDBJ databases">
        <title>Draft genome sequences of five Paenibacillus species of dairy origin.</title>
        <authorList>
            <person name="Olajide A.M."/>
            <person name="Chen S."/>
            <person name="Lapointe G."/>
        </authorList>
    </citation>
    <scope>NUCLEOTIDE SEQUENCE [LARGE SCALE GENOMIC DNA]</scope>
    <source>
        <strain evidence="4 6">3CT49</strain>
    </source>
</reference>
<dbReference type="InterPro" id="IPR025139">
    <property type="entry name" value="DUF4062"/>
</dbReference>
<dbReference type="Pfam" id="PF00903">
    <property type="entry name" value="Glyoxalase"/>
    <property type="match status" value="1"/>
</dbReference>
<evidence type="ECO:0000313" key="4">
    <source>
        <dbReference type="EMBL" id="MUG20970.1"/>
    </source>
</evidence>
<dbReference type="HOGENOM" id="CLU_862885_0_0_9"/>
<gene>
    <name evidence="3" type="ORF">DJ90_1211</name>
    <name evidence="4" type="ORF">GNQ08_00780</name>
</gene>
<feature type="domain" description="DUF4062" evidence="2">
    <location>
        <begin position="6"/>
        <end position="87"/>
    </location>
</feature>
<keyword evidence="3" id="KW-0223">Dioxygenase</keyword>
<comment type="caution">
    <text evidence="3">The sequence shown here is derived from an EMBL/GenBank/DDBJ whole genome shotgun (WGS) entry which is preliminary data.</text>
</comment>
<dbReference type="SUPFAM" id="SSF54593">
    <property type="entry name" value="Glyoxalase/Bleomycin resistance protein/Dihydroxybiphenyl dioxygenase"/>
    <property type="match status" value="1"/>
</dbReference>
<dbReference type="OrthoDB" id="72299at2"/>
<evidence type="ECO:0000313" key="5">
    <source>
        <dbReference type="Proteomes" id="UP000029278"/>
    </source>
</evidence>
<protein>
    <submittedName>
        <fullName evidence="4">DUF4062 domain-containing protein</fullName>
    </submittedName>
    <submittedName>
        <fullName evidence="3">Glyoxalase/Bleomycin resistance /Dioxygenase superfamily protein</fullName>
    </submittedName>
</protein>